<dbReference type="GO" id="GO:0050661">
    <property type="term" value="F:NADP binding"/>
    <property type="evidence" value="ECO:0007669"/>
    <property type="project" value="InterPro"/>
</dbReference>
<keyword evidence="12" id="KW-1185">Reference proteome</keyword>
<dbReference type="GO" id="GO:0103075">
    <property type="term" value="F:indole-3-pyruvate monooxygenase activity"/>
    <property type="evidence" value="ECO:0007669"/>
    <property type="project" value="UniProtKB-EC"/>
</dbReference>
<dbReference type="EC" id="1.-.-.-" evidence="10"/>
<dbReference type="GO" id="GO:0009851">
    <property type="term" value="P:auxin biosynthetic process"/>
    <property type="evidence" value="ECO:0007669"/>
    <property type="project" value="UniProtKB-KW"/>
</dbReference>
<reference evidence="11 12" key="1">
    <citation type="submission" date="2018-04" db="EMBL/GenBank/DDBJ databases">
        <authorList>
            <person name="Vogel A."/>
        </authorList>
    </citation>
    <scope>NUCLEOTIDE SEQUENCE [LARGE SCALE GENOMIC DNA]</scope>
</reference>
<evidence type="ECO:0000256" key="4">
    <source>
        <dbReference type="ARBA" id="ARBA00022630"/>
    </source>
</evidence>
<gene>
    <name evidence="11" type="ORF">CCAM_LOCUS15842</name>
</gene>
<dbReference type="InterPro" id="IPR050982">
    <property type="entry name" value="Auxin_biosynth/cation_transpt"/>
</dbReference>
<evidence type="ECO:0000256" key="7">
    <source>
        <dbReference type="ARBA" id="ARBA00023002"/>
    </source>
</evidence>
<dbReference type="EMBL" id="OOIL02001315">
    <property type="protein sequence ID" value="VFQ74066.1"/>
    <property type="molecule type" value="Genomic_DNA"/>
</dbReference>
<name>A0A484LCY8_9ASTE</name>
<dbReference type="InterPro" id="IPR036188">
    <property type="entry name" value="FAD/NAD-bd_sf"/>
</dbReference>
<comment type="pathway">
    <text evidence="2">Plant hormone metabolism; auxin biosynthesis.</text>
</comment>
<keyword evidence="4 10" id="KW-0285">Flavoprotein</keyword>
<dbReference type="GO" id="GO:0004499">
    <property type="term" value="F:N,N-dimethylaniline monooxygenase activity"/>
    <property type="evidence" value="ECO:0007669"/>
    <property type="project" value="InterPro"/>
</dbReference>
<accession>A0A484LCY8</accession>
<dbReference type="Pfam" id="PF00743">
    <property type="entry name" value="FMO-like"/>
    <property type="match status" value="1"/>
</dbReference>
<evidence type="ECO:0000313" key="12">
    <source>
        <dbReference type="Proteomes" id="UP000595140"/>
    </source>
</evidence>
<dbReference type="GO" id="GO:0050660">
    <property type="term" value="F:flavin adenine dinucleotide binding"/>
    <property type="evidence" value="ECO:0007669"/>
    <property type="project" value="InterPro"/>
</dbReference>
<dbReference type="SUPFAM" id="SSF51905">
    <property type="entry name" value="FAD/NAD(P)-binding domain"/>
    <property type="match status" value="2"/>
</dbReference>
<organism evidence="11 12">
    <name type="scientific">Cuscuta campestris</name>
    <dbReference type="NCBI Taxonomy" id="132261"/>
    <lineage>
        <taxon>Eukaryota</taxon>
        <taxon>Viridiplantae</taxon>
        <taxon>Streptophyta</taxon>
        <taxon>Embryophyta</taxon>
        <taxon>Tracheophyta</taxon>
        <taxon>Spermatophyta</taxon>
        <taxon>Magnoliopsida</taxon>
        <taxon>eudicotyledons</taxon>
        <taxon>Gunneridae</taxon>
        <taxon>Pentapetalae</taxon>
        <taxon>asterids</taxon>
        <taxon>lamiids</taxon>
        <taxon>Solanales</taxon>
        <taxon>Convolvulaceae</taxon>
        <taxon>Cuscuteae</taxon>
        <taxon>Cuscuta</taxon>
        <taxon>Cuscuta subgen. Grammica</taxon>
        <taxon>Cuscuta sect. Cleistogrammica</taxon>
    </lineage>
</organism>
<evidence type="ECO:0000256" key="1">
    <source>
        <dbReference type="ARBA" id="ARBA00001974"/>
    </source>
</evidence>
<evidence type="ECO:0000256" key="5">
    <source>
        <dbReference type="ARBA" id="ARBA00022827"/>
    </source>
</evidence>
<keyword evidence="6" id="KW-0521">NADP</keyword>
<evidence type="ECO:0000256" key="2">
    <source>
        <dbReference type="ARBA" id="ARBA00004814"/>
    </source>
</evidence>
<keyword evidence="8" id="KW-0073">Auxin biosynthesis</keyword>
<keyword evidence="7 10" id="KW-0560">Oxidoreductase</keyword>
<dbReference type="Gene3D" id="3.50.50.60">
    <property type="entry name" value="FAD/NAD(P)-binding domain"/>
    <property type="match status" value="1"/>
</dbReference>
<proteinExistence type="inferred from homology"/>
<evidence type="ECO:0000256" key="10">
    <source>
        <dbReference type="RuleBase" id="RU361177"/>
    </source>
</evidence>
<dbReference type="OrthoDB" id="1291882at2759"/>
<protein>
    <recommendedName>
        <fullName evidence="10">Flavin-containing monooxygenase</fullName>
        <ecNumber evidence="10">1.-.-.-</ecNumber>
    </recommendedName>
</protein>
<dbReference type="PRINTS" id="PR00368">
    <property type="entry name" value="FADPNR"/>
</dbReference>
<comment type="cofactor">
    <cofactor evidence="1 10">
        <name>FAD</name>
        <dbReference type="ChEBI" id="CHEBI:57692"/>
    </cofactor>
</comment>
<dbReference type="PROSITE" id="PS51257">
    <property type="entry name" value="PROKAR_LIPOPROTEIN"/>
    <property type="match status" value="1"/>
</dbReference>
<dbReference type="PANTHER" id="PTHR43539">
    <property type="entry name" value="FLAVIN-BINDING MONOOXYGENASE-LIKE PROTEIN (AFU_ORTHOLOGUE AFUA_4G09220)"/>
    <property type="match status" value="1"/>
</dbReference>
<evidence type="ECO:0000256" key="3">
    <source>
        <dbReference type="ARBA" id="ARBA00009183"/>
    </source>
</evidence>
<comment type="similarity">
    <text evidence="3 10">Belongs to the FMO family.</text>
</comment>
<comment type="catalytic activity">
    <reaction evidence="9">
        <text>indole-3-pyruvate + NADPH + O2 + H(+) = (indol-3-yl)acetate + CO2 + NADP(+) + H2O</text>
        <dbReference type="Rhea" id="RHEA:34331"/>
        <dbReference type="ChEBI" id="CHEBI:15377"/>
        <dbReference type="ChEBI" id="CHEBI:15378"/>
        <dbReference type="ChEBI" id="CHEBI:15379"/>
        <dbReference type="ChEBI" id="CHEBI:16526"/>
        <dbReference type="ChEBI" id="CHEBI:17640"/>
        <dbReference type="ChEBI" id="CHEBI:30854"/>
        <dbReference type="ChEBI" id="CHEBI:57783"/>
        <dbReference type="ChEBI" id="CHEBI:58349"/>
        <dbReference type="EC" id="1.14.13.168"/>
    </reaction>
</comment>
<keyword evidence="10" id="KW-0503">Monooxygenase</keyword>
<evidence type="ECO:0000256" key="9">
    <source>
        <dbReference type="ARBA" id="ARBA00047707"/>
    </source>
</evidence>
<dbReference type="PRINTS" id="PR00411">
    <property type="entry name" value="PNDRDTASEI"/>
</dbReference>
<dbReference type="InterPro" id="IPR020946">
    <property type="entry name" value="Flavin_mOase-like"/>
</dbReference>
<dbReference type="PANTHER" id="PTHR43539:SF9">
    <property type="entry name" value="INDOLE-3-PYRUVATE MONOOXYGENASE YUCCA11-RELATED"/>
    <property type="match status" value="1"/>
</dbReference>
<evidence type="ECO:0000256" key="6">
    <source>
        <dbReference type="ARBA" id="ARBA00022857"/>
    </source>
</evidence>
<sequence>MKETTVIIVGAGPAGLATSACLKKASIPNIVLEREDCLASLWKRRSYDRLHLHLAKEFCSLPHMPHSSTSPTYIPRDSFVRYLEDYASAFGIIPEYNRSVGRASFHDGKWRVVARRVNEEKINNDGEEEEEDVYVAPFLVVATGDNAEPYIPALAGIERFEGEVLHSSDYKSGVKYQGKSVLVVGGGNSGMEIAYDLSNHGSHASIVVRSPVHIFSREMIRAGMILLKYVPLYMVDAVISWYAKLKYGDLSKYGLRAPAHGPFYLKSLTGRSPVIDVGTVSKIKAGVIQVLPGISVIKEHSVVFGNGHEQTFDVVVFATGYTNSVRKWLHHYDELPINETLHNVDEHVNGNNTIKSKKIYPAARWKSEQIKGLYMAGFTKKGLMGIKMDAEAIAADIGMAITELQLKA</sequence>
<dbReference type="Proteomes" id="UP000595140">
    <property type="component" value="Unassembled WGS sequence"/>
</dbReference>
<evidence type="ECO:0000313" key="11">
    <source>
        <dbReference type="EMBL" id="VFQ74066.1"/>
    </source>
</evidence>
<keyword evidence="5 10" id="KW-0274">FAD</keyword>
<dbReference type="AlphaFoldDB" id="A0A484LCY8"/>
<evidence type="ECO:0000256" key="8">
    <source>
        <dbReference type="ARBA" id="ARBA00023070"/>
    </source>
</evidence>